<evidence type="ECO:0000313" key="1">
    <source>
        <dbReference type="EMBL" id="QHT79393.1"/>
    </source>
</evidence>
<organism evidence="1">
    <name type="scientific">viral metagenome</name>
    <dbReference type="NCBI Taxonomy" id="1070528"/>
    <lineage>
        <taxon>unclassified sequences</taxon>
        <taxon>metagenomes</taxon>
        <taxon>organismal metagenomes</taxon>
    </lineage>
</organism>
<accession>A0A6C0HH99</accession>
<sequence>MIFFYSITQPFKTRFQVQKAWQNPLLKKAWQNPG</sequence>
<dbReference type="AlphaFoldDB" id="A0A6C0HH99"/>
<name>A0A6C0HH99_9ZZZZ</name>
<proteinExistence type="predicted"/>
<dbReference type="EMBL" id="MN739949">
    <property type="protein sequence ID" value="QHT79393.1"/>
    <property type="molecule type" value="Genomic_DNA"/>
</dbReference>
<reference evidence="1" key="1">
    <citation type="journal article" date="2020" name="Nature">
        <title>Giant virus diversity and host interactions through global metagenomics.</title>
        <authorList>
            <person name="Schulz F."/>
            <person name="Roux S."/>
            <person name="Paez-Espino D."/>
            <person name="Jungbluth S."/>
            <person name="Walsh D.A."/>
            <person name="Denef V.J."/>
            <person name="McMahon K.D."/>
            <person name="Konstantinidis K.T."/>
            <person name="Eloe-Fadrosh E.A."/>
            <person name="Kyrpides N.C."/>
            <person name="Woyke T."/>
        </authorList>
    </citation>
    <scope>NUCLEOTIDE SEQUENCE</scope>
    <source>
        <strain evidence="1">GVMAG-M-3300023184-101</strain>
    </source>
</reference>
<protein>
    <submittedName>
        <fullName evidence="1">Uncharacterized protein</fullName>
    </submittedName>
</protein>